<gene>
    <name evidence="1" type="ORF">BECKFW1821C_GA0114237_10037</name>
</gene>
<reference evidence="1" key="1">
    <citation type="submission" date="2019-02" db="EMBL/GenBank/DDBJ databases">
        <authorList>
            <person name="Gruber-Vodicka R. H."/>
            <person name="Seah K. B. B."/>
        </authorList>
    </citation>
    <scope>NUCLEOTIDE SEQUENCE</scope>
    <source>
        <strain evidence="1">BECK_BZ131</strain>
    </source>
</reference>
<organism evidence="1">
    <name type="scientific">Candidatus Kentrum sp. FW</name>
    <dbReference type="NCBI Taxonomy" id="2126338"/>
    <lineage>
        <taxon>Bacteria</taxon>
        <taxon>Pseudomonadati</taxon>
        <taxon>Pseudomonadota</taxon>
        <taxon>Gammaproteobacteria</taxon>
        <taxon>Candidatus Kentrum</taxon>
    </lineage>
</organism>
<dbReference type="Gene3D" id="1.10.10.10">
    <property type="entry name" value="Winged helix-like DNA-binding domain superfamily/Winged helix DNA-binding domain"/>
    <property type="match status" value="1"/>
</dbReference>
<dbReference type="InterPro" id="IPR007367">
    <property type="entry name" value="DUF433"/>
</dbReference>
<dbReference type="InterPro" id="IPR009057">
    <property type="entry name" value="Homeodomain-like_sf"/>
</dbReference>
<name>A0A450T879_9GAMM</name>
<accession>A0A450T879</accession>
<dbReference type="Pfam" id="PF04255">
    <property type="entry name" value="DUF433"/>
    <property type="match status" value="1"/>
</dbReference>
<dbReference type="AlphaFoldDB" id="A0A450T879"/>
<evidence type="ECO:0008006" key="2">
    <source>
        <dbReference type="Google" id="ProtNLM"/>
    </source>
</evidence>
<evidence type="ECO:0000313" key="1">
    <source>
        <dbReference type="EMBL" id="VFJ62741.1"/>
    </source>
</evidence>
<proteinExistence type="predicted"/>
<dbReference type="InterPro" id="IPR036388">
    <property type="entry name" value="WH-like_DNA-bd_sf"/>
</dbReference>
<dbReference type="EMBL" id="CAADFE010000003">
    <property type="protein sequence ID" value="VFJ62741.1"/>
    <property type="molecule type" value="Genomic_DNA"/>
</dbReference>
<dbReference type="SUPFAM" id="SSF46689">
    <property type="entry name" value="Homeodomain-like"/>
    <property type="match status" value="1"/>
</dbReference>
<protein>
    <recommendedName>
        <fullName evidence="2">DUF433 domain-containing protein</fullName>
    </recommendedName>
</protein>
<sequence>MSREGKASNTIRLKGHRIGIESVLYEYIHRARTPEEMVARFPTLSLEQIYATILYYLHNKARIHDYMTQWIEHGECAYEEQMRNPTPAMIRLREK</sequence>